<accession>A0A9D2KX68</accession>
<dbReference type="InterPro" id="IPR004408">
    <property type="entry name" value="Biotin_CoA_COase_ligase"/>
</dbReference>
<gene>
    <name evidence="3" type="ORF">H9950_12595</name>
</gene>
<dbReference type="CDD" id="cd16442">
    <property type="entry name" value="BPL"/>
    <property type="match status" value="1"/>
</dbReference>
<name>A0A9D2KX68_9BACE</name>
<dbReference type="Gene3D" id="3.30.930.10">
    <property type="entry name" value="Bira Bifunctional Protein, Domain 2"/>
    <property type="match status" value="1"/>
</dbReference>
<dbReference type="Pfam" id="PF03099">
    <property type="entry name" value="BPL_LplA_LipB"/>
    <property type="match status" value="1"/>
</dbReference>
<dbReference type="AlphaFoldDB" id="A0A9D2KX68"/>
<dbReference type="NCBIfam" id="TIGR00121">
    <property type="entry name" value="birA_ligase"/>
    <property type="match status" value="1"/>
</dbReference>
<evidence type="ECO:0000256" key="1">
    <source>
        <dbReference type="ARBA" id="ARBA00022598"/>
    </source>
</evidence>
<reference evidence="3" key="2">
    <citation type="submission" date="2021-04" db="EMBL/GenBank/DDBJ databases">
        <authorList>
            <person name="Gilroy R."/>
        </authorList>
    </citation>
    <scope>NUCLEOTIDE SEQUENCE</scope>
    <source>
        <strain evidence="3">ChiHjej12B11-9795</strain>
    </source>
</reference>
<dbReference type="GO" id="GO:0005737">
    <property type="term" value="C:cytoplasm"/>
    <property type="evidence" value="ECO:0007669"/>
    <property type="project" value="TreeGrafter"/>
</dbReference>
<protein>
    <submittedName>
        <fullName evidence="3">Biotin--[acetyl-CoA-carboxylase] ligase</fullName>
        <ecNumber evidence="3">6.3.4.15</ecNumber>
    </submittedName>
</protein>
<sequence length="259" mass="29671">MNIQNKIHPFPLIRLDETDSTNRYLARLCDREAVDEYTTVVTDYQTAGQGQRGNTWESERGCNLLFSFVLYPGFLEARRQFLLSQLTALAVGEELAQRAEGICIKWPNDIYWHEKKICGLLIEHELAGTHIARSIAGIGVNINQEVFRGDAPNPVSLKLITGREYDREDILRGIIARVQDYYTALQRDTQGNALEGAAADIARKYDRVLFRRTGLHPYEDARGRFNARLLRVEGDGRMVLQDETGEERSYLFKEVQYLL</sequence>
<comment type="caution">
    <text evidence="3">The sequence shown here is derived from an EMBL/GenBank/DDBJ whole genome shotgun (WGS) entry which is preliminary data.</text>
</comment>
<dbReference type="EC" id="6.3.4.15" evidence="3"/>
<dbReference type="EMBL" id="DWZI01000065">
    <property type="protein sequence ID" value="HJA87004.1"/>
    <property type="molecule type" value="Genomic_DNA"/>
</dbReference>
<keyword evidence="1 3" id="KW-0436">Ligase</keyword>
<dbReference type="PANTHER" id="PTHR12835">
    <property type="entry name" value="BIOTIN PROTEIN LIGASE"/>
    <property type="match status" value="1"/>
</dbReference>
<proteinExistence type="predicted"/>
<dbReference type="PROSITE" id="PS51733">
    <property type="entry name" value="BPL_LPL_CATALYTIC"/>
    <property type="match status" value="1"/>
</dbReference>
<dbReference type="Proteomes" id="UP000823862">
    <property type="component" value="Unassembled WGS sequence"/>
</dbReference>
<feature type="domain" description="BPL/LPL catalytic" evidence="2">
    <location>
        <begin position="1"/>
        <end position="186"/>
    </location>
</feature>
<dbReference type="PANTHER" id="PTHR12835:SF5">
    <property type="entry name" value="BIOTIN--PROTEIN LIGASE"/>
    <property type="match status" value="1"/>
</dbReference>
<dbReference type="InterPro" id="IPR045864">
    <property type="entry name" value="aa-tRNA-synth_II/BPL/LPL"/>
</dbReference>
<dbReference type="GO" id="GO:0004077">
    <property type="term" value="F:biotin--[biotin carboxyl-carrier protein] ligase activity"/>
    <property type="evidence" value="ECO:0007669"/>
    <property type="project" value="UniProtKB-EC"/>
</dbReference>
<evidence type="ECO:0000259" key="2">
    <source>
        <dbReference type="PROSITE" id="PS51733"/>
    </source>
</evidence>
<dbReference type="SUPFAM" id="SSF55681">
    <property type="entry name" value="Class II aaRS and biotin synthetases"/>
    <property type="match status" value="1"/>
</dbReference>
<dbReference type="InterPro" id="IPR004143">
    <property type="entry name" value="BPL_LPL_catalytic"/>
</dbReference>
<evidence type="ECO:0000313" key="4">
    <source>
        <dbReference type="Proteomes" id="UP000823862"/>
    </source>
</evidence>
<reference evidence="3" key="1">
    <citation type="journal article" date="2021" name="PeerJ">
        <title>Extensive microbial diversity within the chicken gut microbiome revealed by metagenomics and culture.</title>
        <authorList>
            <person name="Gilroy R."/>
            <person name="Ravi A."/>
            <person name="Getino M."/>
            <person name="Pursley I."/>
            <person name="Horton D.L."/>
            <person name="Alikhan N.F."/>
            <person name="Baker D."/>
            <person name="Gharbi K."/>
            <person name="Hall N."/>
            <person name="Watson M."/>
            <person name="Adriaenssens E.M."/>
            <person name="Foster-Nyarko E."/>
            <person name="Jarju S."/>
            <person name="Secka A."/>
            <person name="Antonio M."/>
            <person name="Oren A."/>
            <person name="Chaudhuri R.R."/>
            <person name="La Ragione R."/>
            <person name="Hildebrand F."/>
            <person name="Pallen M.J."/>
        </authorList>
    </citation>
    <scope>NUCLEOTIDE SEQUENCE</scope>
    <source>
        <strain evidence="3">ChiHjej12B11-9795</strain>
    </source>
</reference>
<organism evidence="3 4">
    <name type="scientific">Candidatus Bacteroides avicola</name>
    <dbReference type="NCBI Taxonomy" id="2838468"/>
    <lineage>
        <taxon>Bacteria</taxon>
        <taxon>Pseudomonadati</taxon>
        <taxon>Bacteroidota</taxon>
        <taxon>Bacteroidia</taxon>
        <taxon>Bacteroidales</taxon>
        <taxon>Bacteroidaceae</taxon>
        <taxon>Bacteroides</taxon>
    </lineage>
</organism>
<evidence type="ECO:0000313" key="3">
    <source>
        <dbReference type="EMBL" id="HJA87004.1"/>
    </source>
</evidence>